<dbReference type="SUPFAM" id="SSF49899">
    <property type="entry name" value="Concanavalin A-like lectins/glucanases"/>
    <property type="match status" value="1"/>
</dbReference>
<feature type="domain" description="GH16" evidence="5">
    <location>
        <begin position="112"/>
        <end position="451"/>
    </location>
</feature>
<reference evidence="6 7" key="1">
    <citation type="submission" date="2023-07" db="EMBL/GenBank/DDBJ databases">
        <title>Sorghum-associated microbial communities from plants grown in Nebraska, USA.</title>
        <authorList>
            <person name="Schachtman D."/>
        </authorList>
    </citation>
    <scope>NUCLEOTIDE SEQUENCE [LARGE SCALE GENOMIC DNA]</scope>
    <source>
        <strain evidence="6 7">BE190</strain>
    </source>
</reference>
<dbReference type="SMART" id="SM00606">
    <property type="entry name" value="CBD_IV"/>
    <property type="match status" value="1"/>
</dbReference>
<dbReference type="PROSITE" id="PS51762">
    <property type="entry name" value="GH16_2"/>
    <property type="match status" value="1"/>
</dbReference>
<comment type="similarity">
    <text evidence="1">Belongs to the glycosyl hydrolase 16 family.</text>
</comment>
<organism evidence="6 7">
    <name type="scientific">Cellvibrio fibrivorans</name>
    <dbReference type="NCBI Taxonomy" id="126350"/>
    <lineage>
        <taxon>Bacteria</taxon>
        <taxon>Pseudomonadati</taxon>
        <taxon>Pseudomonadota</taxon>
        <taxon>Gammaproteobacteria</taxon>
        <taxon>Cellvibrionales</taxon>
        <taxon>Cellvibrionaceae</taxon>
        <taxon>Cellvibrio</taxon>
    </lineage>
</organism>
<protein>
    <submittedName>
        <fullName evidence="6">Beta-glucanase (GH16 family)</fullName>
    </submittedName>
</protein>
<dbReference type="InterPro" id="IPR013320">
    <property type="entry name" value="ConA-like_dom_sf"/>
</dbReference>
<evidence type="ECO:0000313" key="7">
    <source>
        <dbReference type="Proteomes" id="UP001253595"/>
    </source>
</evidence>
<dbReference type="InterPro" id="IPR008979">
    <property type="entry name" value="Galactose-bd-like_sf"/>
</dbReference>
<dbReference type="EMBL" id="JAVDVX010000006">
    <property type="protein sequence ID" value="MDR7091395.1"/>
    <property type="molecule type" value="Genomic_DNA"/>
</dbReference>
<comment type="caution">
    <text evidence="6">The sequence shown here is derived from an EMBL/GenBank/DDBJ whole genome shotgun (WGS) entry which is preliminary data.</text>
</comment>
<dbReference type="InterPro" id="IPR006584">
    <property type="entry name" value="Cellulose-bd_IV"/>
</dbReference>
<gene>
    <name evidence="6" type="ORF">J2X05_003430</name>
</gene>
<dbReference type="PANTHER" id="PTHR10963:SF60">
    <property type="entry name" value="GRAM-NEGATIVE BACTERIA-BINDING PROTEIN 1-RELATED"/>
    <property type="match status" value="1"/>
</dbReference>
<evidence type="ECO:0000256" key="2">
    <source>
        <dbReference type="ARBA" id="ARBA00022729"/>
    </source>
</evidence>
<evidence type="ECO:0000256" key="3">
    <source>
        <dbReference type="SAM" id="SignalP"/>
    </source>
</evidence>
<dbReference type="InterPro" id="IPR005084">
    <property type="entry name" value="CBM6"/>
</dbReference>
<evidence type="ECO:0000313" key="6">
    <source>
        <dbReference type="EMBL" id="MDR7091395.1"/>
    </source>
</evidence>
<keyword evidence="7" id="KW-1185">Reference proteome</keyword>
<dbReference type="SUPFAM" id="SSF49785">
    <property type="entry name" value="Galactose-binding domain-like"/>
    <property type="match status" value="1"/>
</dbReference>
<dbReference type="Gene3D" id="2.60.120.260">
    <property type="entry name" value="Galactose-binding domain-like"/>
    <property type="match status" value="1"/>
</dbReference>
<dbReference type="Proteomes" id="UP001253595">
    <property type="component" value="Unassembled WGS sequence"/>
</dbReference>
<dbReference type="PANTHER" id="PTHR10963">
    <property type="entry name" value="GLYCOSYL HYDROLASE-RELATED"/>
    <property type="match status" value="1"/>
</dbReference>
<dbReference type="PROSITE" id="PS51175">
    <property type="entry name" value="CBM6"/>
    <property type="match status" value="1"/>
</dbReference>
<dbReference type="Pfam" id="PF00722">
    <property type="entry name" value="Glyco_hydro_16"/>
    <property type="match status" value="1"/>
</dbReference>
<dbReference type="Gene3D" id="2.60.120.200">
    <property type="match status" value="1"/>
</dbReference>
<evidence type="ECO:0000259" key="5">
    <source>
        <dbReference type="PROSITE" id="PS51762"/>
    </source>
</evidence>
<dbReference type="CDD" id="cd04080">
    <property type="entry name" value="CBM6_cellulase-like"/>
    <property type="match status" value="1"/>
</dbReference>
<dbReference type="Pfam" id="PF03422">
    <property type="entry name" value="CBM_6"/>
    <property type="match status" value="1"/>
</dbReference>
<name>A0ABU1V1R8_9GAMM</name>
<accession>A0ABU1V1R8</accession>
<keyword evidence="2 3" id="KW-0732">Signal</keyword>
<evidence type="ECO:0000259" key="4">
    <source>
        <dbReference type="PROSITE" id="PS51175"/>
    </source>
</evidence>
<proteinExistence type="inferred from homology"/>
<sequence length="456" mass="50673">MRHAFSLLIKQSKLPLLSSALLGLCALPSQAVVFQAEDYSSYYDTSAGNSGGKYRSDNVDIENTNDTTGGIYNVGWIEPNEWLAYSNLVIPTTGSYTIKMRVVSPAGATAAVDLNGGSIPLGDMVIPAAGNWTNWTTVTKTVNLNAGTYSLGVFSKSTGWNFNWIEVVANSAPPSNLPTAYPGYTGVYSGYTLKLDERFNSLNTAIWAKGDGAVGGESICRFQPQGVQVVNGNLELVIRNQYVAGSYSYDHKAEKGAYNYSCGELRTVPSKRIKYGRIETRMKAPARNVATGYISSLFTYKHEGSPREWEEIDVELEGGRPDKFQANLIYGVNVVDWNGTRQWGAWEHKIDIAPADQWRVYAIEWTPSAIKWYVDGVLLKTLDQNWIDCNPSCVAPQVSYTPIPDNLTELMMNFWIPNDGIQNVFGGNKYGNVYPMVTQYDWIRIYQLNTHPLTNW</sequence>
<feature type="chain" id="PRO_5045685285" evidence="3">
    <location>
        <begin position="32"/>
        <end position="456"/>
    </location>
</feature>
<dbReference type="InterPro" id="IPR050546">
    <property type="entry name" value="Glycosyl_Hydrlase_16"/>
</dbReference>
<dbReference type="RefSeq" id="WP_310074650.1">
    <property type="nucleotide sequence ID" value="NZ_JAVDVX010000006.1"/>
</dbReference>
<evidence type="ECO:0000256" key="1">
    <source>
        <dbReference type="ARBA" id="ARBA00006865"/>
    </source>
</evidence>
<feature type="signal peptide" evidence="3">
    <location>
        <begin position="1"/>
        <end position="31"/>
    </location>
</feature>
<feature type="domain" description="CBM6" evidence="4">
    <location>
        <begin position="32"/>
        <end position="168"/>
    </location>
</feature>
<dbReference type="InterPro" id="IPR000757">
    <property type="entry name" value="Beta-glucanase-like"/>
</dbReference>